<sequence>MDTMAQWNEELQRCKQNLQAKAREERKVRALQEEVRKQEGVVRECRDRFGREEADVDQLKSASVARLWNRLIGRLDERLREEEREAADAWLKYDAAEAALRALEGELAEARRSLGDVIDADLAYERLLSRREAWIREHDLAASAELQRVSESLGELRAMRKELDEAKQAGEKAARALASAEERLRSARNWGTYDMLGGGAIATHIKHNRIDEARAEMHEAQHALRMFEKELNDLRVQAGVPDVEVGGFLTFADYFFDGFLTDWIVQGRIDDALNRVQRGGGEVRRQLDRVAADQAKTAQAIAEQEARYRATLEGGR</sequence>
<keyword evidence="1" id="KW-0175">Coiled coil</keyword>
<feature type="coiled-coil region" evidence="1">
    <location>
        <begin position="146"/>
        <end position="183"/>
    </location>
</feature>
<name>A0A7X0RTH6_9BACL</name>
<keyword evidence="3" id="KW-1185">Reference proteome</keyword>
<dbReference type="Proteomes" id="UP000547209">
    <property type="component" value="Unassembled WGS sequence"/>
</dbReference>
<evidence type="ECO:0000256" key="1">
    <source>
        <dbReference type="SAM" id="Coils"/>
    </source>
</evidence>
<dbReference type="AlphaFoldDB" id="A0A7X0RTH6"/>
<dbReference type="EMBL" id="JACJVP010000038">
    <property type="protein sequence ID" value="MBB6673394.1"/>
    <property type="molecule type" value="Genomic_DNA"/>
</dbReference>
<protein>
    <submittedName>
        <fullName evidence="2">Uncharacterized protein</fullName>
    </submittedName>
</protein>
<feature type="coiled-coil region" evidence="1">
    <location>
        <begin position="210"/>
        <end position="237"/>
    </location>
</feature>
<gene>
    <name evidence="2" type="ORF">H7C19_22195</name>
</gene>
<proteinExistence type="predicted"/>
<organism evidence="2 3">
    <name type="scientific">Cohnella nanjingensis</name>
    <dbReference type="NCBI Taxonomy" id="1387779"/>
    <lineage>
        <taxon>Bacteria</taxon>
        <taxon>Bacillati</taxon>
        <taxon>Bacillota</taxon>
        <taxon>Bacilli</taxon>
        <taxon>Bacillales</taxon>
        <taxon>Paenibacillaceae</taxon>
        <taxon>Cohnella</taxon>
    </lineage>
</organism>
<evidence type="ECO:0000313" key="3">
    <source>
        <dbReference type="Proteomes" id="UP000547209"/>
    </source>
</evidence>
<comment type="caution">
    <text evidence="2">The sequence shown here is derived from an EMBL/GenBank/DDBJ whole genome shotgun (WGS) entry which is preliminary data.</text>
</comment>
<reference evidence="2 3" key="1">
    <citation type="submission" date="2020-08" db="EMBL/GenBank/DDBJ databases">
        <title>Cohnella phylogeny.</title>
        <authorList>
            <person name="Dunlap C."/>
        </authorList>
    </citation>
    <scope>NUCLEOTIDE SEQUENCE [LARGE SCALE GENOMIC DNA]</scope>
    <source>
        <strain evidence="2 3">DSM 28246</strain>
    </source>
</reference>
<accession>A0A7X0RTH6</accession>
<dbReference type="RefSeq" id="WP_185671258.1">
    <property type="nucleotide sequence ID" value="NZ_JACJVP010000038.1"/>
</dbReference>
<evidence type="ECO:0000313" key="2">
    <source>
        <dbReference type="EMBL" id="MBB6673394.1"/>
    </source>
</evidence>
<feature type="coiled-coil region" evidence="1">
    <location>
        <begin position="4"/>
        <end position="120"/>
    </location>
</feature>